<keyword evidence="1" id="KW-0175">Coiled coil</keyword>
<dbReference type="OrthoDB" id="5100408at2759"/>
<name>A0A3M2S1N1_9HYPO</name>
<comment type="caution">
    <text evidence="3">The sequence shown here is derived from an EMBL/GenBank/DDBJ whole genome shotgun (WGS) entry which is preliminary data.</text>
</comment>
<keyword evidence="4" id="KW-1185">Reference proteome</keyword>
<accession>A0A3M2S1N1</accession>
<dbReference type="EMBL" id="NKUJ01000167">
    <property type="protein sequence ID" value="RMJ11451.1"/>
    <property type="molecule type" value="Genomic_DNA"/>
</dbReference>
<protein>
    <submittedName>
        <fullName evidence="3">Uncharacterized protein</fullName>
    </submittedName>
</protein>
<evidence type="ECO:0000313" key="4">
    <source>
        <dbReference type="Proteomes" id="UP000277212"/>
    </source>
</evidence>
<sequence length="251" mass="28367">MPKAQKTPWPGYWEPTPRNQVTISRASRSTIRYERERRPQRDASVGDGQQRGKKRGADFADEDSEGEVFHTPKARCMTVDKEDDAEMRSMSKLDADESQHASERLSLQHLTVEERLATMEDKIQSLDETTQKHVGDIGYLRPRTVGLASEGRVAKKRVNVLEETVVGINDALSDLSDRQRSCVDLCRDNVALYGKFVDAIEKTNKNLETTQNILEKTVAAQVKDRATISRLRKELSELKDERSTTAESTST</sequence>
<evidence type="ECO:0000313" key="3">
    <source>
        <dbReference type="EMBL" id="RMJ11451.1"/>
    </source>
</evidence>
<dbReference type="Proteomes" id="UP000277212">
    <property type="component" value="Unassembled WGS sequence"/>
</dbReference>
<organism evidence="3 4">
    <name type="scientific">Fusarium kuroshium</name>
    <dbReference type="NCBI Taxonomy" id="2010991"/>
    <lineage>
        <taxon>Eukaryota</taxon>
        <taxon>Fungi</taxon>
        <taxon>Dikarya</taxon>
        <taxon>Ascomycota</taxon>
        <taxon>Pezizomycotina</taxon>
        <taxon>Sordariomycetes</taxon>
        <taxon>Hypocreomycetidae</taxon>
        <taxon>Hypocreales</taxon>
        <taxon>Nectriaceae</taxon>
        <taxon>Fusarium</taxon>
        <taxon>Fusarium solani species complex</taxon>
    </lineage>
</organism>
<dbReference type="AlphaFoldDB" id="A0A3M2S1N1"/>
<feature type="compositionally biased region" description="Polar residues" evidence="2">
    <location>
        <begin position="17"/>
        <end position="30"/>
    </location>
</feature>
<feature type="compositionally biased region" description="Basic and acidic residues" evidence="2">
    <location>
        <begin position="31"/>
        <end position="41"/>
    </location>
</feature>
<gene>
    <name evidence="3" type="ORF">CDV36_008913</name>
</gene>
<reference evidence="3 4" key="1">
    <citation type="submission" date="2017-06" db="EMBL/GenBank/DDBJ databases">
        <title>Comparative genomic analysis of Ambrosia Fusariam Clade fungi.</title>
        <authorList>
            <person name="Stajich J.E."/>
            <person name="Carrillo J."/>
            <person name="Kijimoto T."/>
            <person name="Eskalen A."/>
            <person name="O'Donnell K."/>
            <person name="Kasson M."/>
        </authorList>
    </citation>
    <scope>NUCLEOTIDE SEQUENCE [LARGE SCALE GENOMIC DNA]</scope>
    <source>
        <strain evidence="3">UCR3666</strain>
    </source>
</reference>
<evidence type="ECO:0000256" key="1">
    <source>
        <dbReference type="SAM" id="Coils"/>
    </source>
</evidence>
<feature type="region of interest" description="Disordered" evidence="2">
    <location>
        <begin position="1"/>
        <end position="73"/>
    </location>
</feature>
<feature type="coiled-coil region" evidence="1">
    <location>
        <begin position="197"/>
        <end position="248"/>
    </location>
</feature>
<evidence type="ECO:0000256" key="2">
    <source>
        <dbReference type="SAM" id="MobiDB-lite"/>
    </source>
</evidence>
<proteinExistence type="predicted"/>